<dbReference type="EMBL" id="CP098242">
    <property type="protein sequence ID" value="WAW09789.1"/>
    <property type="molecule type" value="Genomic_DNA"/>
</dbReference>
<feature type="signal peptide" evidence="1">
    <location>
        <begin position="1"/>
        <end position="23"/>
    </location>
</feature>
<dbReference type="PANTHER" id="PTHR11102">
    <property type="entry name" value="SEL-1-LIKE PROTEIN"/>
    <property type="match status" value="1"/>
</dbReference>
<dbReference type="Gene3D" id="1.25.40.10">
    <property type="entry name" value="Tetratricopeptide repeat domain"/>
    <property type="match status" value="1"/>
</dbReference>
<protein>
    <submittedName>
        <fullName evidence="2">Sel1 repeat family protein</fullName>
    </submittedName>
</protein>
<accession>A0A9E9LYH3</accession>
<keyword evidence="3" id="KW-1185">Reference proteome</keyword>
<feature type="chain" id="PRO_5039393853" evidence="1">
    <location>
        <begin position="24"/>
        <end position="205"/>
    </location>
</feature>
<dbReference type="InterPro" id="IPR050767">
    <property type="entry name" value="Sel1_AlgK"/>
</dbReference>
<dbReference type="Pfam" id="PF08238">
    <property type="entry name" value="Sel1"/>
    <property type="match status" value="3"/>
</dbReference>
<proteinExistence type="predicted"/>
<reference evidence="2" key="1">
    <citation type="journal article" date="2022" name="Front. Microbiol.">
        <title>New perspectives on an old grouping: The genomic and phenotypic variability of Oxalobacter formigenes and the implications for calcium oxalate stone prevention.</title>
        <authorList>
            <person name="Chmiel J.A."/>
            <person name="Carr C."/>
            <person name="Stuivenberg G.A."/>
            <person name="Venema R."/>
            <person name="Chanyi R.M."/>
            <person name="Al K.F."/>
            <person name="Giguere D."/>
            <person name="Say H."/>
            <person name="Akouris P.P."/>
            <person name="Dominguez Romero S.A."/>
            <person name="Kwong A."/>
            <person name="Tai V."/>
            <person name="Koval S.F."/>
            <person name="Razvi H."/>
            <person name="Bjazevic J."/>
            <person name="Burton J.P."/>
        </authorList>
    </citation>
    <scope>NUCLEOTIDE SEQUENCE</scope>
    <source>
        <strain evidence="2">WoOx3</strain>
    </source>
</reference>
<dbReference type="InterPro" id="IPR011990">
    <property type="entry name" value="TPR-like_helical_dom_sf"/>
</dbReference>
<sequence>MKMRILGLLVAVFCTGFSGMVSAQDEDQQAPPQAKSERVIYSMKDALPVYREKAGQGDVDAQLMMGQIYAMGDIVDADMEAAFSWFMKAARQDNAEAQFKIAEMYLYGQGVERDFSHAEKWASESARQEYADGEYLLGLLYAEGKGVPEDWKKATIWLCRAANKGNQKSIDLLDTRTLTGQITSTRDGEGMADWCNTASSRLSGS</sequence>
<dbReference type="RefSeq" id="WP_269308793.1">
    <property type="nucleotide sequence ID" value="NZ_CP098242.1"/>
</dbReference>
<dbReference type="InterPro" id="IPR006597">
    <property type="entry name" value="Sel1-like"/>
</dbReference>
<gene>
    <name evidence="2" type="ORF">NB640_11270</name>
</gene>
<dbReference type="SMART" id="SM00671">
    <property type="entry name" value="SEL1"/>
    <property type="match status" value="3"/>
</dbReference>
<dbReference type="AlphaFoldDB" id="A0A9E9LYH3"/>
<dbReference type="PANTHER" id="PTHR11102:SF160">
    <property type="entry name" value="ERAD-ASSOCIATED E3 UBIQUITIN-PROTEIN LIGASE COMPONENT HRD3"/>
    <property type="match status" value="1"/>
</dbReference>
<evidence type="ECO:0000313" key="3">
    <source>
        <dbReference type="Proteomes" id="UP001156215"/>
    </source>
</evidence>
<evidence type="ECO:0000256" key="1">
    <source>
        <dbReference type="SAM" id="SignalP"/>
    </source>
</evidence>
<dbReference type="SUPFAM" id="SSF81901">
    <property type="entry name" value="HCP-like"/>
    <property type="match status" value="1"/>
</dbReference>
<name>A0A9E9LYH3_9BURK</name>
<evidence type="ECO:0000313" key="2">
    <source>
        <dbReference type="EMBL" id="WAW09789.1"/>
    </source>
</evidence>
<dbReference type="Proteomes" id="UP001156215">
    <property type="component" value="Chromosome"/>
</dbReference>
<keyword evidence="1" id="KW-0732">Signal</keyword>
<dbReference type="KEGG" id="ovb:NB640_11270"/>
<organism evidence="2 3">
    <name type="scientific">Oxalobacter vibrioformis</name>
    <dbReference type="NCBI Taxonomy" id="933080"/>
    <lineage>
        <taxon>Bacteria</taxon>
        <taxon>Pseudomonadati</taxon>
        <taxon>Pseudomonadota</taxon>
        <taxon>Betaproteobacteria</taxon>
        <taxon>Burkholderiales</taxon>
        <taxon>Oxalobacteraceae</taxon>
        <taxon>Oxalobacter</taxon>
    </lineage>
</organism>